<name>A0A1H6AHS0_9RHOB</name>
<accession>A0A1H6AHS0</accession>
<dbReference type="EMBL" id="FNUZ01000005">
    <property type="protein sequence ID" value="SEG47942.1"/>
    <property type="molecule type" value="Genomic_DNA"/>
</dbReference>
<protein>
    <submittedName>
        <fullName evidence="1">Uncharacterized protein</fullName>
    </submittedName>
</protein>
<gene>
    <name evidence="1" type="ORF">SAMN04488045_2941</name>
</gene>
<proteinExistence type="predicted"/>
<dbReference type="Proteomes" id="UP000236752">
    <property type="component" value="Unassembled WGS sequence"/>
</dbReference>
<evidence type="ECO:0000313" key="2">
    <source>
        <dbReference type="Proteomes" id="UP000236752"/>
    </source>
</evidence>
<keyword evidence="2" id="KW-1185">Reference proteome</keyword>
<organism evidence="1 2">
    <name type="scientific">Thalassococcus halodurans</name>
    <dbReference type="NCBI Taxonomy" id="373675"/>
    <lineage>
        <taxon>Bacteria</taxon>
        <taxon>Pseudomonadati</taxon>
        <taxon>Pseudomonadota</taxon>
        <taxon>Alphaproteobacteria</taxon>
        <taxon>Rhodobacterales</taxon>
        <taxon>Roseobacteraceae</taxon>
        <taxon>Thalassococcus</taxon>
    </lineage>
</organism>
<dbReference type="OrthoDB" id="7874985at2"/>
<dbReference type="RefSeq" id="WP_103911260.1">
    <property type="nucleotide sequence ID" value="NZ_FNUZ01000005.1"/>
</dbReference>
<reference evidence="1 2" key="1">
    <citation type="submission" date="2016-10" db="EMBL/GenBank/DDBJ databases">
        <authorList>
            <person name="de Groot N.N."/>
        </authorList>
    </citation>
    <scope>NUCLEOTIDE SEQUENCE [LARGE SCALE GENOMIC DNA]</scope>
    <source>
        <strain evidence="1 2">DSM 26915</strain>
    </source>
</reference>
<sequence length="115" mass="12468">MIGATDLTFNTMRALALICLLAACDTGHLGNPLTLPVRAVANGIENAGYQAQRDRVKAFLADHIDDLDDPATLARFWRVAPVPPSIRAKVLREIAELPASPDRIDQATVITMVHL</sequence>
<evidence type="ECO:0000313" key="1">
    <source>
        <dbReference type="EMBL" id="SEG47942.1"/>
    </source>
</evidence>
<dbReference type="AlphaFoldDB" id="A0A1H6AHS0"/>